<dbReference type="PANTHER" id="PTHR23147">
    <property type="entry name" value="SERINE/ARGININE RICH SPLICING FACTOR"/>
    <property type="match status" value="1"/>
</dbReference>
<keyword evidence="3" id="KW-0508">mRNA splicing</keyword>
<keyword evidence="2" id="KW-0747">Spliceosome</keyword>
<keyword evidence="7" id="KW-0808">Transferase</keyword>
<feature type="region of interest" description="Disordered" evidence="5">
    <location>
        <begin position="89"/>
        <end position="117"/>
    </location>
</feature>
<protein>
    <submittedName>
        <fullName evidence="7">RNA-directed DNA polymerase, eukaryota</fullName>
    </submittedName>
</protein>
<gene>
    <name evidence="7" type="ORF">Tco_1081403</name>
</gene>
<evidence type="ECO:0000256" key="2">
    <source>
        <dbReference type="ARBA" id="ARBA00022728"/>
    </source>
</evidence>
<keyword evidence="1" id="KW-0507">mRNA processing</keyword>
<evidence type="ECO:0000313" key="8">
    <source>
        <dbReference type="Proteomes" id="UP001151760"/>
    </source>
</evidence>
<evidence type="ECO:0000256" key="3">
    <source>
        <dbReference type="ARBA" id="ARBA00023187"/>
    </source>
</evidence>
<keyword evidence="4" id="KW-0694">RNA-binding</keyword>
<sequence>MEDDVARIAKSVFVTNFPDSFGPRDLWNLCQAYGKVVDVFIPYRKSKSGKRYAFVRFIRVDNIDRLIDNLCTLWVGRLHLHANAVRYERPKKSVPKSNGTPHPSQAHGDNTKPGMALHGVEGLVDESDEEAVSETLFESGSSSQNDVCVNDQNEALINDGKAQDVIQKSDDPFEIYDILNKPPVNNAVPDPSLSHPPGYTPKQLNSETPVENSCAREESPLLQEDASRADVAKDVGSNVSESVSEFSSNIPTRINSHGGSMLDMLDDIIKVGQSMGYVMEGLGHKTKKEWIKELNFKHRINFLAIQETKLECISDMDFKIEGPIVLKEVSSDYGPTPFRMYHSWFSYEGFHAMVTQAWHSFPHNDSNNLICFKKKLQDLKKIIRGWIFQQNLSKKEMKASLLKQLVDIDKQLENGVKTDEMLLNRLEVSRRLHNLNQSDLNDAAQKAKVKWAIEGDENSKFFHGVINKKREFLLGTKWGLETMHD</sequence>
<dbReference type="InterPro" id="IPR050907">
    <property type="entry name" value="SRSF"/>
</dbReference>
<keyword evidence="7" id="KW-0695">RNA-directed DNA polymerase</keyword>
<dbReference type="InterPro" id="IPR012677">
    <property type="entry name" value="Nucleotide-bd_a/b_plait_sf"/>
</dbReference>
<evidence type="ECO:0000313" key="7">
    <source>
        <dbReference type="EMBL" id="GJT92558.1"/>
    </source>
</evidence>
<proteinExistence type="predicted"/>
<keyword evidence="8" id="KW-1185">Reference proteome</keyword>
<dbReference type="InterPro" id="IPR035979">
    <property type="entry name" value="RBD_domain_sf"/>
</dbReference>
<reference evidence="7" key="2">
    <citation type="submission" date="2022-01" db="EMBL/GenBank/DDBJ databases">
        <authorList>
            <person name="Yamashiro T."/>
            <person name="Shiraishi A."/>
            <person name="Satake H."/>
            <person name="Nakayama K."/>
        </authorList>
    </citation>
    <scope>NUCLEOTIDE SEQUENCE</scope>
</reference>
<evidence type="ECO:0000256" key="5">
    <source>
        <dbReference type="SAM" id="MobiDB-lite"/>
    </source>
</evidence>
<keyword evidence="7" id="KW-0548">Nucleotidyltransferase</keyword>
<dbReference type="Gene3D" id="3.30.70.330">
    <property type="match status" value="1"/>
</dbReference>
<dbReference type="EMBL" id="BQNB010020121">
    <property type="protein sequence ID" value="GJT92558.1"/>
    <property type="molecule type" value="Genomic_DNA"/>
</dbReference>
<dbReference type="InterPro" id="IPR000504">
    <property type="entry name" value="RRM_dom"/>
</dbReference>
<feature type="domain" description="RRM" evidence="6">
    <location>
        <begin position="10"/>
        <end position="92"/>
    </location>
</feature>
<evidence type="ECO:0000256" key="1">
    <source>
        <dbReference type="ARBA" id="ARBA00022664"/>
    </source>
</evidence>
<dbReference type="GO" id="GO:0003964">
    <property type="term" value="F:RNA-directed DNA polymerase activity"/>
    <property type="evidence" value="ECO:0007669"/>
    <property type="project" value="UniProtKB-KW"/>
</dbReference>
<evidence type="ECO:0000259" key="6">
    <source>
        <dbReference type="PROSITE" id="PS50102"/>
    </source>
</evidence>
<dbReference type="Pfam" id="PF00076">
    <property type="entry name" value="RRM_1"/>
    <property type="match status" value="1"/>
</dbReference>
<name>A0ABQ5HZF9_9ASTR</name>
<reference evidence="7" key="1">
    <citation type="journal article" date="2022" name="Int. J. Mol. Sci.">
        <title>Draft Genome of Tanacetum Coccineum: Genomic Comparison of Closely Related Tanacetum-Family Plants.</title>
        <authorList>
            <person name="Yamashiro T."/>
            <person name="Shiraishi A."/>
            <person name="Nakayama K."/>
            <person name="Satake H."/>
        </authorList>
    </citation>
    <scope>NUCLEOTIDE SEQUENCE</scope>
</reference>
<organism evidence="7 8">
    <name type="scientific">Tanacetum coccineum</name>
    <dbReference type="NCBI Taxonomy" id="301880"/>
    <lineage>
        <taxon>Eukaryota</taxon>
        <taxon>Viridiplantae</taxon>
        <taxon>Streptophyta</taxon>
        <taxon>Embryophyta</taxon>
        <taxon>Tracheophyta</taxon>
        <taxon>Spermatophyta</taxon>
        <taxon>Magnoliopsida</taxon>
        <taxon>eudicotyledons</taxon>
        <taxon>Gunneridae</taxon>
        <taxon>Pentapetalae</taxon>
        <taxon>asterids</taxon>
        <taxon>campanulids</taxon>
        <taxon>Asterales</taxon>
        <taxon>Asteraceae</taxon>
        <taxon>Asteroideae</taxon>
        <taxon>Anthemideae</taxon>
        <taxon>Anthemidinae</taxon>
        <taxon>Tanacetum</taxon>
    </lineage>
</organism>
<dbReference type="CDD" id="cd00590">
    <property type="entry name" value="RRM_SF"/>
    <property type="match status" value="1"/>
</dbReference>
<dbReference type="SMART" id="SM00360">
    <property type="entry name" value="RRM"/>
    <property type="match status" value="1"/>
</dbReference>
<dbReference type="SUPFAM" id="SSF54928">
    <property type="entry name" value="RNA-binding domain, RBD"/>
    <property type="match status" value="1"/>
</dbReference>
<dbReference type="Proteomes" id="UP001151760">
    <property type="component" value="Unassembled WGS sequence"/>
</dbReference>
<comment type="caution">
    <text evidence="7">The sequence shown here is derived from an EMBL/GenBank/DDBJ whole genome shotgun (WGS) entry which is preliminary data.</text>
</comment>
<accession>A0ABQ5HZF9</accession>
<dbReference type="PROSITE" id="PS50102">
    <property type="entry name" value="RRM"/>
    <property type="match status" value="1"/>
</dbReference>
<evidence type="ECO:0000256" key="4">
    <source>
        <dbReference type="PROSITE-ProRule" id="PRU00176"/>
    </source>
</evidence>